<accession>A0ACA8DA43</accession>
<evidence type="ECO:0000313" key="1">
    <source>
        <dbReference type="EMBL" id="AST81039.1"/>
    </source>
</evidence>
<sequence length="400" mass="40977">MRLLAVISKLTGVSTNVEASEVTLNAPSIVKLSAERSDISQLARVNQDLVITFTSGEKLTVKNFYVANDQGTSQLVLEDSHGALWWVENPENGLHFEQISTIDDFLVTAGESHEGGAIWPWLLGGAVAAGGIAAIASSGGGGSNHHDNDNDNSNPGDGSGNGGTPGDGGGNNGGGDNGGGDNGTTPPGGENPTPPTAPVIIGASDAVSAITGAIQLNQATNDNQPTITGTGEAGSLITLYDNGQEIGIVIVDEQGNWSYKPDIPLSEGRHVLTATATDENGNTSTLSGDFTFTVDTIAPNEVSGLTVSEDGLWVSGIAEAGCIVTIFDSQHNILASVQVGDTVGLPFASTRRRPIPNSSMPIFTTPQGTQAMKPPSSVPTQVSLTLPPLPASLMIRNPPP</sequence>
<name>A0ACA8DA43_9ENTR</name>
<dbReference type="Proteomes" id="UP000215286">
    <property type="component" value="Chromosome"/>
</dbReference>
<protein>
    <submittedName>
        <fullName evidence="1">Uncharacterized protein</fullName>
    </submittedName>
</protein>
<organism evidence="1 2">
    <name type="scientific">Citrobacter farmeri</name>
    <dbReference type="NCBI Taxonomy" id="67824"/>
    <lineage>
        <taxon>Bacteria</taxon>
        <taxon>Pseudomonadati</taxon>
        <taxon>Pseudomonadota</taxon>
        <taxon>Gammaproteobacteria</taxon>
        <taxon>Enterobacterales</taxon>
        <taxon>Enterobacteriaceae</taxon>
        <taxon>Citrobacter</taxon>
    </lineage>
</organism>
<gene>
    <name evidence="1" type="ORF">CI104_19090</name>
</gene>
<dbReference type="EMBL" id="CP022695">
    <property type="protein sequence ID" value="AST81039.1"/>
    <property type="molecule type" value="Genomic_DNA"/>
</dbReference>
<reference evidence="1" key="1">
    <citation type="submission" date="2017-08" db="EMBL/GenBank/DDBJ databases">
        <title>Real-time genomic and epidemiological investigation of a multi-institutional outbreak of KPC-producing Enterobacteriaceae reveals complex transmission dynamics and informs management responses.</title>
        <authorList>
            <person name="Kwong J.C."/>
            <person name="Lane C."/>
            <person name="Romanes F."/>
            <person name="Goncalves da Silva A."/>
            <person name="Easton M."/>
            <person name="Cronin K."/>
            <person name="Waters M.J."/>
            <person name="Tomita T."/>
            <person name="Stevens K."/>
            <person name="Schultz M.B."/>
            <person name="Baines S.L."/>
            <person name="Sherry N.L."/>
            <person name="Carter G."/>
            <person name="Mu A."/>
            <person name="Sait M."/>
            <person name="Ballard S.A."/>
            <person name="Seemann T."/>
            <person name="Stinear T.P."/>
            <person name="Howden B.P."/>
        </authorList>
    </citation>
    <scope>NUCLEOTIDE SEQUENCE</scope>
    <source>
        <strain evidence="1">AUSMDU00008141</strain>
    </source>
</reference>
<keyword evidence="2" id="KW-1185">Reference proteome</keyword>
<proteinExistence type="predicted"/>
<evidence type="ECO:0000313" key="2">
    <source>
        <dbReference type="Proteomes" id="UP000215286"/>
    </source>
</evidence>